<dbReference type="Gene3D" id="2.70.98.10">
    <property type="match status" value="1"/>
</dbReference>
<dbReference type="Proteomes" id="UP000594480">
    <property type="component" value="Chromosome"/>
</dbReference>
<name>A0A7S8RGM4_9MICO</name>
<gene>
    <name evidence="1" type="ORF">IT882_13940</name>
</gene>
<evidence type="ECO:0000313" key="1">
    <source>
        <dbReference type="EMBL" id="QPE04261.1"/>
    </source>
</evidence>
<dbReference type="GO" id="GO:0006006">
    <property type="term" value="P:glucose metabolic process"/>
    <property type="evidence" value="ECO:0007669"/>
    <property type="project" value="TreeGrafter"/>
</dbReference>
<sequence length="320" mass="34567">MNDESASVIPASGVQHTITAGDYEATIASVGATLRSLRYRGRDLVVPFEADIVRPFFRGATLAPWPNRIVDGRYTFRGRQYDVALTEPGRGQALHGLASWLDFAPVETAESWVTLGATIQPQQGYPWRIRVETTFALGADGLTQRVKATNLSRDFAPWGTGPHPYLVAPGALDDWTFTLPAAQVLTVTPDRLSPVGLQPVTADAERFDFRESRTIGTVMIDHAYTDLVRDRDGLVTTRVADAQGVGAAITWDSRCPWVQIHTADQPAGPGAPGHRAGLAVEPMTCAPDAFNDDSYPFDTGLGVIAPGDSHKASWRISALS</sequence>
<dbReference type="PANTHER" id="PTHR10091">
    <property type="entry name" value="ALDOSE-1-EPIMERASE"/>
    <property type="match status" value="1"/>
</dbReference>
<dbReference type="PANTHER" id="PTHR10091:SF0">
    <property type="entry name" value="GALACTOSE MUTAROTASE"/>
    <property type="match status" value="1"/>
</dbReference>
<reference evidence="1 2" key="1">
    <citation type="submission" date="2020-11" db="EMBL/GenBank/DDBJ databases">
        <title>Amino acid is mineralized and recycled by bacteria in oceanic microbiome.</title>
        <authorList>
            <person name="Zheng L.Y."/>
        </authorList>
    </citation>
    <scope>NUCLEOTIDE SEQUENCE [LARGE SCALE GENOMIC DNA]</scope>
    <source>
        <strain evidence="1 2">A32-1</strain>
    </source>
</reference>
<dbReference type="AlphaFoldDB" id="A0A7S8RGM4"/>
<dbReference type="InterPro" id="IPR014718">
    <property type="entry name" value="GH-type_carb-bd"/>
</dbReference>
<dbReference type="GO" id="GO:0033499">
    <property type="term" value="P:galactose catabolic process via UDP-galactose, Leloir pathway"/>
    <property type="evidence" value="ECO:0007669"/>
    <property type="project" value="TreeGrafter"/>
</dbReference>
<dbReference type="RefSeq" id="WP_195692339.1">
    <property type="nucleotide sequence ID" value="NZ_CP064760.1"/>
</dbReference>
<dbReference type="InterPro" id="IPR037480">
    <property type="entry name" value="YihR-like"/>
</dbReference>
<protein>
    <submittedName>
        <fullName evidence="1">Aldose 1-epimerase family protein</fullName>
    </submittedName>
</protein>
<accession>A0A7S8RGM4</accession>
<dbReference type="KEGG" id="msf:IT882_13940"/>
<dbReference type="InterPro" id="IPR011013">
    <property type="entry name" value="Gal_mutarotase_sf_dom"/>
</dbReference>
<dbReference type="GO" id="GO:0030246">
    <property type="term" value="F:carbohydrate binding"/>
    <property type="evidence" value="ECO:0007669"/>
    <property type="project" value="InterPro"/>
</dbReference>
<dbReference type="EMBL" id="CP064760">
    <property type="protein sequence ID" value="QPE04261.1"/>
    <property type="molecule type" value="Genomic_DNA"/>
</dbReference>
<dbReference type="CDD" id="cd09022">
    <property type="entry name" value="Aldose_epim_Ec_YihR"/>
    <property type="match status" value="1"/>
</dbReference>
<proteinExistence type="predicted"/>
<keyword evidence="2" id="KW-1185">Reference proteome</keyword>
<dbReference type="InterPro" id="IPR008183">
    <property type="entry name" value="Aldose_1/G6P_1-epimerase"/>
</dbReference>
<evidence type="ECO:0000313" key="2">
    <source>
        <dbReference type="Proteomes" id="UP000594480"/>
    </source>
</evidence>
<dbReference type="GO" id="GO:0004034">
    <property type="term" value="F:aldose 1-epimerase activity"/>
    <property type="evidence" value="ECO:0007669"/>
    <property type="project" value="TreeGrafter"/>
</dbReference>
<dbReference type="SUPFAM" id="SSF74650">
    <property type="entry name" value="Galactose mutarotase-like"/>
    <property type="match status" value="1"/>
</dbReference>
<organism evidence="1 2">
    <name type="scientific">Microbacterium schleiferi</name>
    <dbReference type="NCBI Taxonomy" id="69362"/>
    <lineage>
        <taxon>Bacteria</taxon>
        <taxon>Bacillati</taxon>
        <taxon>Actinomycetota</taxon>
        <taxon>Actinomycetes</taxon>
        <taxon>Micrococcales</taxon>
        <taxon>Microbacteriaceae</taxon>
        <taxon>Microbacterium</taxon>
    </lineage>
</organism>
<dbReference type="Pfam" id="PF01263">
    <property type="entry name" value="Aldose_epim"/>
    <property type="match status" value="1"/>
</dbReference>